<dbReference type="STRING" id="1802389.A3C17_01955"/>
<dbReference type="AlphaFoldDB" id="A0A1F7U0S6"/>
<evidence type="ECO:0000313" key="3">
    <source>
        <dbReference type="EMBL" id="OGL71855.1"/>
    </source>
</evidence>
<evidence type="ECO:0000259" key="2">
    <source>
        <dbReference type="Pfam" id="PF01936"/>
    </source>
</evidence>
<feature type="domain" description="NYN" evidence="2">
    <location>
        <begin position="9"/>
        <end position="151"/>
    </location>
</feature>
<reference evidence="3 4" key="1">
    <citation type="journal article" date="2016" name="Nat. Commun.">
        <title>Thousands of microbial genomes shed light on interconnected biogeochemical processes in an aquifer system.</title>
        <authorList>
            <person name="Anantharaman K."/>
            <person name="Brown C.T."/>
            <person name="Hug L.A."/>
            <person name="Sharon I."/>
            <person name="Castelle C.J."/>
            <person name="Probst A.J."/>
            <person name="Thomas B.C."/>
            <person name="Singh A."/>
            <person name="Wilkins M.J."/>
            <person name="Karaoz U."/>
            <person name="Brodie E.L."/>
            <person name="Williams K.H."/>
            <person name="Hubbard S.S."/>
            <person name="Banfield J.F."/>
        </authorList>
    </citation>
    <scope>NUCLEOTIDE SEQUENCE [LARGE SCALE GENOMIC DNA]</scope>
</reference>
<dbReference type="GO" id="GO:0004540">
    <property type="term" value="F:RNA nuclease activity"/>
    <property type="evidence" value="ECO:0007669"/>
    <property type="project" value="InterPro"/>
</dbReference>
<dbReference type="PANTHER" id="PTHR35458:SF8">
    <property type="entry name" value="SLR0650 PROTEIN"/>
    <property type="match status" value="1"/>
</dbReference>
<gene>
    <name evidence="3" type="ORF">A3C17_01955</name>
</gene>
<accession>A0A1F7U0S6</accession>
<sequence>MMMDTKHQRVGVFIDVQNMYYSARNLFDRKVNFGNVVKKLVDKRQLIRAIAYVVSTKAGENIPFFDALKGMGIEAKEKELKEYFSGQKKADWDVGIAIDAVEIADGLDVVLLVSGDGDYIPLVRYLQHRGKIVEVASFRETTSSELIEVVGRHRFTNLSENKRTFLMGDSGHDSSAPLNTVQKANGGLSASSSDFRVPPAESEAAKPIADEDLSPNERALNN</sequence>
<feature type="compositionally biased region" description="Polar residues" evidence="1">
    <location>
        <begin position="176"/>
        <end position="194"/>
    </location>
</feature>
<comment type="caution">
    <text evidence="3">The sequence shown here is derived from an EMBL/GenBank/DDBJ whole genome shotgun (WGS) entry which is preliminary data.</text>
</comment>
<dbReference type="Pfam" id="PF01936">
    <property type="entry name" value="NYN"/>
    <property type="match status" value="1"/>
</dbReference>
<dbReference type="Gene3D" id="3.40.50.1010">
    <property type="entry name" value="5'-nuclease"/>
    <property type="match status" value="1"/>
</dbReference>
<proteinExistence type="predicted"/>
<dbReference type="Proteomes" id="UP000177097">
    <property type="component" value="Unassembled WGS sequence"/>
</dbReference>
<evidence type="ECO:0000256" key="1">
    <source>
        <dbReference type="SAM" id="MobiDB-lite"/>
    </source>
</evidence>
<dbReference type="InterPro" id="IPR047140">
    <property type="entry name" value="LabA"/>
</dbReference>
<dbReference type="InterPro" id="IPR021139">
    <property type="entry name" value="NYN"/>
</dbReference>
<protein>
    <recommendedName>
        <fullName evidence="2">NYN domain-containing protein</fullName>
    </recommendedName>
</protein>
<organism evidence="3 4">
    <name type="scientific">Candidatus Uhrbacteria bacterium RIFCSPHIGHO2_02_FULL_53_13</name>
    <dbReference type="NCBI Taxonomy" id="1802389"/>
    <lineage>
        <taxon>Bacteria</taxon>
        <taxon>Candidatus Uhriibacteriota</taxon>
    </lineage>
</organism>
<dbReference type="EMBL" id="MGDX01000005">
    <property type="protein sequence ID" value="OGL71855.1"/>
    <property type="molecule type" value="Genomic_DNA"/>
</dbReference>
<dbReference type="CDD" id="cd10911">
    <property type="entry name" value="PIN_LabA"/>
    <property type="match status" value="1"/>
</dbReference>
<feature type="region of interest" description="Disordered" evidence="1">
    <location>
        <begin position="168"/>
        <end position="222"/>
    </location>
</feature>
<evidence type="ECO:0000313" key="4">
    <source>
        <dbReference type="Proteomes" id="UP000177097"/>
    </source>
</evidence>
<dbReference type="PANTHER" id="PTHR35458">
    <property type="entry name" value="SLR0755 PROTEIN"/>
    <property type="match status" value="1"/>
</dbReference>
<name>A0A1F7U0S6_9BACT</name>